<sequence>MDPRDWQLDIVSQVFDPLPRPRLAGVAMPRGNGKSSLAAALAVWVLMTGRGVTVDVIAVDERQAGIIFSMAAKFIARNPELECRVTAYKDHLVVPGTESEMTCLPGTPAALEGRDPTLCIVDEGGRVLPEAYEVVALASGKQRESTVLVLGTPGPRPDNVLAQFRDHALNRPDDISQVYVEISAAGFESHATDCEHCWKLANPALDDFLYRDALAALQPPKMSESHFRRVRLVQWVTDNENPFVTADTWDAIATGEQVPDGANVVIGLDGSHSRDCTALVVATVDATPHVATYRLFKPEDGPDNRIDVLEVEQAIRDARQRWNVLEVAADPHRWTRTLQVLAAEGIPVMEIPQSASRLTAMTTDLHSAIVNQRMTHSGGADLREHVLAATVVDTPNGGLKLGKASRSRNAPRIDLAAALVMAVSRATWLAGKQKKRFRVLTR</sequence>
<proteinExistence type="predicted"/>
<keyword evidence="3" id="KW-1185">Reference proteome</keyword>
<accession>A0A0H5RWT1</accession>
<gene>
    <name evidence="2" type="ORF">BN2156_04879</name>
</gene>
<dbReference type="InterPro" id="IPR005021">
    <property type="entry name" value="Terminase_largesu-like"/>
</dbReference>
<dbReference type="STRING" id="146018.BN2156_04879"/>
<name>A0A0H5RWT1_9MYCO</name>
<dbReference type="Pfam" id="PF03354">
    <property type="entry name" value="TerL_ATPase"/>
    <property type="match status" value="1"/>
</dbReference>
<dbReference type="Gene3D" id="3.30.420.240">
    <property type="match status" value="1"/>
</dbReference>
<dbReference type="PANTHER" id="PTHR41287">
    <property type="match status" value="1"/>
</dbReference>
<dbReference type="Gene3D" id="3.40.50.300">
    <property type="entry name" value="P-loop containing nucleotide triphosphate hydrolases"/>
    <property type="match status" value="1"/>
</dbReference>
<feature type="domain" description="Terminase large subunit-like ATPase" evidence="1">
    <location>
        <begin position="26"/>
        <end position="152"/>
    </location>
</feature>
<evidence type="ECO:0000259" key="1">
    <source>
        <dbReference type="Pfam" id="PF03354"/>
    </source>
</evidence>
<evidence type="ECO:0000313" key="2">
    <source>
        <dbReference type="EMBL" id="CRZ17982.1"/>
    </source>
</evidence>
<organism evidence="2 3">
    <name type="scientific">Mycolicibacterium neworleansense</name>
    <dbReference type="NCBI Taxonomy" id="146018"/>
    <lineage>
        <taxon>Bacteria</taxon>
        <taxon>Bacillati</taxon>
        <taxon>Actinomycetota</taxon>
        <taxon>Actinomycetes</taxon>
        <taxon>Mycobacteriales</taxon>
        <taxon>Mycobacteriaceae</taxon>
        <taxon>Mycolicibacterium</taxon>
    </lineage>
</organism>
<dbReference type="Proteomes" id="UP000199147">
    <property type="component" value="Unassembled WGS sequence"/>
</dbReference>
<dbReference type="PANTHER" id="PTHR41287:SF1">
    <property type="entry name" value="PROTEIN YMFN"/>
    <property type="match status" value="1"/>
</dbReference>
<dbReference type="AlphaFoldDB" id="A0A0H5RWT1"/>
<dbReference type="InterPro" id="IPR046461">
    <property type="entry name" value="TerL_ATPase"/>
</dbReference>
<reference evidence="3" key="1">
    <citation type="submission" date="2015-07" db="EMBL/GenBank/DDBJ databases">
        <authorList>
            <person name="Urmite Genomes"/>
        </authorList>
    </citation>
    <scope>NUCLEOTIDE SEQUENCE [LARGE SCALE GENOMIC DNA]</scope>
    <source>
        <strain evidence="3">type strain: ATCC 49404</strain>
    </source>
</reference>
<dbReference type="InterPro" id="IPR027417">
    <property type="entry name" value="P-loop_NTPase"/>
</dbReference>
<dbReference type="EMBL" id="CWKH01000002">
    <property type="protein sequence ID" value="CRZ17982.1"/>
    <property type="molecule type" value="Genomic_DNA"/>
</dbReference>
<evidence type="ECO:0000313" key="3">
    <source>
        <dbReference type="Proteomes" id="UP000199147"/>
    </source>
</evidence>
<protein>
    <submittedName>
        <fullName evidence="2">Phage terminase</fullName>
    </submittedName>
</protein>
<dbReference type="SUPFAM" id="SSF52540">
    <property type="entry name" value="P-loop containing nucleoside triphosphate hydrolases"/>
    <property type="match status" value="1"/>
</dbReference>